<dbReference type="PANTHER" id="PTHR11857:SF45">
    <property type="entry name" value="GENERAL ODORANT-BINDING PROTEIN 83A-RELATED"/>
    <property type="match status" value="1"/>
</dbReference>
<dbReference type="AlphaFoldDB" id="Q8I8T2"/>
<name>Q8I8T2_ANOGA</name>
<dbReference type="InterPro" id="IPR036728">
    <property type="entry name" value="PBP_GOBP_sf"/>
</dbReference>
<evidence type="ECO:0000256" key="2">
    <source>
        <dbReference type="ARBA" id="ARBA00008098"/>
    </source>
</evidence>
<dbReference type="FunFam" id="1.10.238.20:FF:000001">
    <property type="entry name" value="General odorant-binding protein lush"/>
    <property type="match status" value="1"/>
</dbReference>
<gene>
    <name evidence="6" type="primary">AgamOBP2</name>
    <name evidence="6" type="ORF">ebiG2063</name>
</gene>
<protein>
    <submittedName>
        <fullName evidence="6">Odorant-binding protein AgamOBP2</fullName>
    </submittedName>
</protein>
<dbReference type="SMR" id="Q8I8T2"/>
<organism evidence="6">
    <name type="scientific">Anopheles gambiae</name>
    <name type="common">African malaria mosquito</name>
    <dbReference type="NCBI Taxonomy" id="7165"/>
    <lineage>
        <taxon>Eukaryota</taxon>
        <taxon>Metazoa</taxon>
        <taxon>Ecdysozoa</taxon>
        <taxon>Arthropoda</taxon>
        <taxon>Hexapoda</taxon>
        <taxon>Insecta</taxon>
        <taxon>Pterygota</taxon>
        <taxon>Neoptera</taxon>
        <taxon>Endopterygota</taxon>
        <taxon>Diptera</taxon>
        <taxon>Nematocera</taxon>
        <taxon>Culicoidea</taxon>
        <taxon>Culicidae</taxon>
        <taxon>Anophelinae</taxon>
        <taxon>Anopheles</taxon>
    </lineage>
</organism>
<evidence type="ECO:0000256" key="4">
    <source>
        <dbReference type="ARBA" id="ARBA00022729"/>
    </source>
</evidence>
<dbReference type="PANTHER" id="PTHR11857">
    <property type="entry name" value="ODORANT BINDING PROTEIN-RELATED"/>
    <property type="match status" value="1"/>
</dbReference>
<dbReference type="VEuPathDB" id="VectorBase:AGAP003306"/>
<sequence>MLAQASPLLLLLLLLVTQCLDGANCSTITTQRPAPRRDGQYPPPETLAFLRPLGKLCLEETGVSPEAIKRFSDADPFDDNRALKCYMDCMFRVTNVTDDRGELHMGKLLEHVPTEFEDIALRMGVRCTRPKGKDVCERAFWFHKCWKTSDPVVGKLLGP</sequence>
<dbReference type="SMART" id="SM00708">
    <property type="entry name" value="PhBP"/>
    <property type="match status" value="1"/>
</dbReference>
<evidence type="ECO:0000256" key="3">
    <source>
        <dbReference type="ARBA" id="ARBA00022525"/>
    </source>
</evidence>
<evidence type="ECO:0000256" key="1">
    <source>
        <dbReference type="ARBA" id="ARBA00004613"/>
    </source>
</evidence>
<dbReference type="SUPFAM" id="SSF47565">
    <property type="entry name" value="Insect pheromone/odorant-binding proteins"/>
    <property type="match status" value="1"/>
</dbReference>
<dbReference type="GO" id="GO:0005576">
    <property type="term" value="C:extracellular region"/>
    <property type="evidence" value="ECO:0007669"/>
    <property type="project" value="UniProtKB-SubCell"/>
</dbReference>
<dbReference type="Pfam" id="PF01395">
    <property type="entry name" value="PBP_GOBP"/>
    <property type="match status" value="1"/>
</dbReference>
<dbReference type="VEuPathDB" id="VectorBase:AGAMI1_013899"/>
<keyword evidence="4 5" id="KW-0732">Signal</keyword>
<dbReference type="GO" id="GO:0007608">
    <property type="term" value="P:sensory perception of smell"/>
    <property type="evidence" value="ECO:0007669"/>
    <property type="project" value="UniProtKB-ARBA"/>
</dbReference>
<comment type="subcellular location">
    <subcellularLocation>
        <location evidence="1">Secreted</location>
    </subcellularLocation>
</comment>
<dbReference type="HOGENOM" id="CLU_107288_1_0_1"/>
<evidence type="ECO:0000313" key="6">
    <source>
        <dbReference type="EMBL" id="AAO12079.1"/>
    </source>
</evidence>
<dbReference type="InterPro" id="IPR006170">
    <property type="entry name" value="PBP/GOBP"/>
</dbReference>
<reference evidence="6" key="2">
    <citation type="journal article" date="2003" name="Insect Mol. Biol.">
        <title>Identification of a distinct family of genes encoding atypical odorant-binding proteins in the malaria vector mosquito, Anopheles gambiae.</title>
        <authorList>
            <person name="Xu P.X."/>
            <person name="Zwiebel L.J."/>
            <person name="Smith D.P."/>
        </authorList>
    </citation>
    <scope>NUCLEOTIDE SEQUENCE</scope>
</reference>
<feature type="chain" id="PRO_5004310870" evidence="5">
    <location>
        <begin position="26"/>
        <end position="159"/>
    </location>
</feature>
<accession>Q8I8T2</accession>
<dbReference type="EMBL" id="AY146719">
    <property type="protein sequence ID" value="AAO12079.1"/>
    <property type="molecule type" value="Genomic_DNA"/>
</dbReference>
<reference evidence="6" key="1">
    <citation type="submission" date="2002-08" db="EMBL/GenBank/DDBJ databases">
        <authorList>
            <person name="Xu P."/>
            <person name="Smith D.P."/>
        </authorList>
    </citation>
    <scope>NUCLEOTIDE SEQUENCE</scope>
</reference>
<dbReference type="GO" id="GO:0005549">
    <property type="term" value="F:odorant binding"/>
    <property type="evidence" value="ECO:0007669"/>
    <property type="project" value="InterPro"/>
</dbReference>
<comment type="similarity">
    <text evidence="2">Belongs to the PBP/GOBP family.</text>
</comment>
<dbReference type="PRINTS" id="PR00485">
    <property type="entry name" value="MEALWORMBTLB"/>
</dbReference>
<proteinExistence type="inferred from homology"/>
<dbReference type="Gene3D" id="1.10.238.20">
    <property type="entry name" value="Pheromone/general odorant binding protein domain"/>
    <property type="match status" value="1"/>
</dbReference>
<feature type="signal peptide" evidence="5">
    <location>
        <begin position="1"/>
        <end position="25"/>
    </location>
</feature>
<evidence type="ECO:0000256" key="5">
    <source>
        <dbReference type="SAM" id="SignalP"/>
    </source>
</evidence>
<keyword evidence="3" id="KW-0964">Secreted</keyword>
<dbReference type="CDD" id="cd23992">
    <property type="entry name" value="PBP_GOBP"/>
    <property type="match status" value="1"/>
</dbReference>